<evidence type="ECO:0000313" key="1">
    <source>
        <dbReference type="EMBL" id="CEG45132.1"/>
    </source>
</evidence>
<dbReference type="GeneID" id="36396507"/>
<dbReference type="AlphaFoldDB" id="A0A0P1ASM5"/>
<keyword evidence="2" id="KW-1185">Reference proteome</keyword>
<evidence type="ECO:0000313" key="2">
    <source>
        <dbReference type="Proteomes" id="UP000054928"/>
    </source>
</evidence>
<name>A0A0P1ASM5_PLAHL</name>
<reference evidence="2" key="1">
    <citation type="submission" date="2014-09" db="EMBL/GenBank/DDBJ databases">
        <authorList>
            <person name="Sharma Rahul"/>
            <person name="Thines Marco"/>
        </authorList>
    </citation>
    <scope>NUCLEOTIDE SEQUENCE [LARGE SCALE GENOMIC DNA]</scope>
</reference>
<dbReference type="RefSeq" id="XP_024581501.1">
    <property type="nucleotide sequence ID" value="XM_024715843.1"/>
</dbReference>
<accession>A0A0P1ASM5</accession>
<dbReference type="EMBL" id="CCYD01001551">
    <property type="protein sequence ID" value="CEG45132.1"/>
    <property type="molecule type" value="Genomic_DNA"/>
</dbReference>
<proteinExistence type="predicted"/>
<dbReference type="Proteomes" id="UP000054928">
    <property type="component" value="Unassembled WGS sequence"/>
</dbReference>
<sequence length="167" mass="19180">MKNFPLNWSKSMTCIKINITKYYLSTHTLKSAHGTWEQLVAPRLGGTWFFNRVMRCECYYLVVNRCYLSYDVNLQLILRRISVAKHSSILSDVIKNVYRVRDVASLRNRRLASVAVQRKPNQFISIIVGIYEEHGLDLVNAIFCDLTNANQESRMTLLSLSGVGITC</sequence>
<protein>
    <submittedName>
        <fullName evidence="1">Uncharacterized protein</fullName>
    </submittedName>
</protein>
<organism evidence="1 2">
    <name type="scientific">Plasmopara halstedii</name>
    <name type="common">Downy mildew of sunflower</name>
    <dbReference type="NCBI Taxonomy" id="4781"/>
    <lineage>
        <taxon>Eukaryota</taxon>
        <taxon>Sar</taxon>
        <taxon>Stramenopiles</taxon>
        <taxon>Oomycota</taxon>
        <taxon>Peronosporomycetes</taxon>
        <taxon>Peronosporales</taxon>
        <taxon>Peronosporaceae</taxon>
        <taxon>Plasmopara</taxon>
    </lineage>
</organism>